<dbReference type="SUPFAM" id="SSF52540">
    <property type="entry name" value="P-loop containing nucleoside triphosphate hydrolases"/>
    <property type="match status" value="1"/>
</dbReference>
<dbReference type="PROSITE" id="PS50893">
    <property type="entry name" value="ABC_TRANSPORTER_2"/>
    <property type="match status" value="1"/>
</dbReference>
<keyword evidence="2 7" id="KW-0812">Transmembrane</keyword>
<evidence type="ECO:0000313" key="11">
    <source>
        <dbReference type="Proteomes" id="UP001629536"/>
    </source>
</evidence>
<comment type="caution">
    <text evidence="10">The sequence shown here is derived from an EMBL/GenBank/DDBJ whole genome shotgun (WGS) entry which is preliminary data.</text>
</comment>
<feature type="transmembrane region" description="Helical" evidence="7">
    <location>
        <begin position="173"/>
        <end position="193"/>
    </location>
</feature>
<evidence type="ECO:0000313" key="10">
    <source>
        <dbReference type="EMBL" id="MFM1524304.1"/>
    </source>
</evidence>
<dbReference type="PANTHER" id="PTHR43394">
    <property type="entry name" value="ATP-DEPENDENT PERMEASE MDL1, MITOCHONDRIAL"/>
    <property type="match status" value="1"/>
</dbReference>
<dbReference type="InterPro" id="IPR011527">
    <property type="entry name" value="ABC1_TM_dom"/>
</dbReference>
<dbReference type="EMBL" id="JBFNFH010000002">
    <property type="protein sequence ID" value="MFM1524304.1"/>
    <property type="molecule type" value="Genomic_DNA"/>
</dbReference>
<dbReference type="PANTHER" id="PTHR43394:SF1">
    <property type="entry name" value="ATP-BINDING CASSETTE SUB-FAMILY B MEMBER 10, MITOCHONDRIAL"/>
    <property type="match status" value="1"/>
</dbReference>
<dbReference type="PROSITE" id="PS00211">
    <property type="entry name" value="ABC_TRANSPORTER_1"/>
    <property type="match status" value="1"/>
</dbReference>
<gene>
    <name evidence="10" type="ORF">ABGF40_01290</name>
</gene>
<dbReference type="InterPro" id="IPR017871">
    <property type="entry name" value="ABC_transporter-like_CS"/>
</dbReference>
<dbReference type="CDD" id="cd18547">
    <property type="entry name" value="ABC_6TM_Tm288_like"/>
    <property type="match status" value="1"/>
</dbReference>
<keyword evidence="11" id="KW-1185">Reference proteome</keyword>
<feature type="transmembrane region" description="Helical" evidence="7">
    <location>
        <begin position="270"/>
        <end position="297"/>
    </location>
</feature>
<evidence type="ECO:0000256" key="3">
    <source>
        <dbReference type="ARBA" id="ARBA00022741"/>
    </source>
</evidence>
<proteinExistence type="predicted"/>
<comment type="subcellular location">
    <subcellularLocation>
        <location evidence="1">Cell membrane</location>
        <topology evidence="1">Multi-pass membrane protein</topology>
    </subcellularLocation>
</comment>
<sequence length="589" mass="66818">MDKKKINKKINEKNYGKIAKKLFSYILNEWKLFFITIILVIASNLIVLWGPRYSGAAIDTLSKTPINFNDTYLYVGLMLLAYLGSSVLTYISSRLMVRVSEKVIVKMRQDTFDKIVDVPIKYIDTHQAGDLVSRISYDLDVVNQTVSNNIVSIVASLITVVGSFSMMMSISPFLSVIFLFILPVTILFTKYRVNKTRPLFSLRSRKLGEMNGYVEEILIGQKTIQAYEKEEYFSGEFWKRNSDSIDAYYKADYQASINFPTMGFITNISIALVSIFGSILYLDGVFTLGYLSAFILYSRQFSFPINQIAAVVAEVQSAFSAANRVFILLEQDNEKEDLPNAKELQNVEGKVEFRNVSFGYDDKMIIKNFNYIAKPGSLTAIVGHTGAGKTTLINLLMRFYDPQKGDILIDDLSYKDIKRKSQRASFAMVLQDTWLFKGSIKDNLTYGRSEATMEEIKNAAKSAHIDNFIENQKYGYDTILDEEAENLSQGQKQLMTIARAMLLNSPMLILDEATSNVDSRTELQIQDAMNNLMKNKTSFVIAHRLSTIKNADMILLLDNGEIIEKGTHEELLAKNGEYSKLYNSQFINN</sequence>
<dbReference type="Gene3D" id="1.20.1560.10">
    <property type="entry name" value="ABC transporter type 1, transmembrane domain"/>
    <property type="match status" value="1"/>
</dbReference>
<keyword evidence="4 10" id="KW-0067">ATP-binding</keyword>
<dbReference type="InterPro" id="IPR027417">
    <property type="entry name" value="P-loop_NTPase"/>
</dbReference>
<organism evidence="10 11">
    <name type="scientific">Helcococcus bovis</name>
    <dbReference type="NCBI Taxonomy" id="3153252"/>
    <lineage>
        <taxon>Bacteria</taxon>
        <taxon>Bacillati</taxon>
        <taxon>Bacillota</taxon>
        <taxon>Tissierellia</taxon>
        <taxon>Tissierellales</taxon>
        <taxon>Peptoniphilaceae</taxon>
        <taxon>Helcococcus</taxon>
    </lineage>
</organism>
<dbReference type="InterPro" id="IPR036640">
    <property type="entry name" value="ABC1_TM_sf"/>
</dbReference>
<dbReference type="RefSeq" id="WP_408105026.1">
    <property type="nucleotide sequence ID" value="NZ_JBFNFH010000002.1"/>
</dbReference>
<dbReference type="SUPFAM" id="SSF90123">
    <property type="entry name" value="ABC transporter transmembrane region"/>
    <property type="match status" value="1"/>
</dbReference>
<keyword evidence="5 7" id="KW-1133">Transmembrane helix</keyword>
<feature type="domain" description="ABC transporter" evidence="8">
    <location>
        <begin position="351"/>
        <end position="584"/>
    </location>
</feature>
<dbReference type="Pfam" id="PF00005">
    <property type="entry name" value="ABC_tran"/>
    <property type="match status" value="1"/>
</dbReference>
<dbReference type="InterPro" id="IPR003593">
    <property type="entry name" value="AAA+_ATPase"/>
</dbReference>
<dbReference type="InterPro" id="IPR039421">
    <property type="entry name" value="Type_1_exporter"/>
</dbReference>
<dbReference type="SMART" id="SM00382">
    <property type="entry name" value="AAA"/>
    <property type="match status" value="1"/>
</dbReference>
<evidence type="ECO:0000259" key="8">
    <source>
        <dbReference type="PROSITE" id="PS50893"/>
    </source>
</evidence>
<evidence type="ECO:0000259" key="9">
    <source>
        <dbReference type="PROSITE" id="PS50929"/>
    </source>
</evidence>
<evidence type="ECO:0000256" key="1">
    <source>
        <dbReference type="ARBA" id="ARBA00004651"/>
    </source>
</evidence>
<dbReference type="Gene3D" id="3.40.50.300">
    <property type="entry name" value="P-loop containing nucleotide triphosphate hydrolases"/>
    <property type="match status" value="1"/>
</dbReference>
<dbReference type="CDD" id="cd03254">
    <property type="entry name" value="ABCC_Glucan_exporter_like"/>
    <property type="match status" value="1"/>
</dbReference>
<name>A0ABW9F4C5_9FIRM</name>
<evidence type="ECO:0000256" key="2">
    <source>
        <dbReference type="ARBA" id="ARBA00022692"/>
    </source>
</evidence>
<feature type="domain" description="ABC transmembrane type-1" evidence="9">
    <location>
        <begin position="34"/>
        <end position="317"/>
    </location>
</feature>
<feature type="transmembrane region" description="Helical" evidence="7">
    <location>
        <begin position="30"/>
        <end position="51"/>
    </location>
</feature>
<dbReference type="Pfam" id="PF00664">
    <property type="entry name" value="ABC_membrane"/>
    <property type="match status" value="1"/>
</dbReference>
<feature type="transmembrane region" description="Helical" evidence="7">
    <location>
        <begin position="71"/>
        <end position="91"/>
    </location>
</feature>
<dbReference type="InterPro" id="IPR003439">
    <property type="entry name" value="ABC_transporter-like_ATP-bd"/>
</dbReference>
<keyword evidence="3" id="KW-0547">Nucleotide-binding</keyword>
<evidence type="ECO:0000256" key="6">
    <source>
        <dbReference type="ARBA" id="ARBA00023136"/>
    </source>
</evidence>
<dbReference type="PROSITE" id="PS50929">
    <property type="entry name" value="ABC_TM1F"/>
    <property type="match status" value="1"/>
</dbReference>
<evidence type="ECO:0000256" key="7">
    <source>
        <dbReference type="SAM" id="Phobius"/>
    </source>
</evidence>
<reference evidence="10 11" key="1">
    <citation type="journal article" date="2024" name="Front. Microbiol.">
        <title>Pangenomic and biochemical analyses of Helcococcus ovis reveal widespread tetracycline resistance and a novel bacterial species, Helcococcus bovis.</title>
        <authorList>
            <person name="Cunha F."/>
            <person name="Zhai Y."/>
            <person name="Casaro S."/>
            <person name="Jones K.L."/>
            <person name="Hernandez M."/>
            <person name="Bisinotto R.S."/>
            <person name="Kariyawasam S."/>
            <person name="Brown M.B."/>
            <person name="Phillips A."/>
            <person name="Jeong K.C."/>
            <person name="Galvao K.N."/>
        </authorList>
    </citation>
    <scope>NUCLEOTIDE SEQUENCE [LARGE SCALE GENOMIC DNA]</scope>
    <source>
        <strain evidence="10 11">KG197</strain>
    </source>
</reference>
<feature type="transmembrane region" description="Helical" evidence="7">
    <location>
        <begin position="150"/>
        <end position="167"/>
    </location>
</feature>
<evidence type="ECO:0000256" key="4">
    <source>
        <dbReference type="ARBA" id="ARBA00022840"/>
    </source>
</evidence>
<keyword evidence="6 7" id="KW-0472">Membrane</keyword>
<evidence type="ECO:0000256" key="5">
    <source>
        <dbReference type="ARBA" id="ARBA00022989"/>
    </source>
</evidence>
<protein>
    <submittedName>
        <fullName evidence="10">ABC transporter ATP-binding protein</fullName>
    </submittedName>
</protein>
<dbReference type="GO" id="GO:0005524">
    <property type="term" value="F:ATP binding"/>
    <property type="evidence" value="ECO:0007669"/>
    <property type="project" value="UniProtKB-KW"/>
</dbReference>
<dbReference type="Proteomes" id="UP001629536">
    <property type="component" value="Unassembled WGS sequence"/>
</dbReference>
<accession>A0ABW9F4C5</accession>